<proteinExistence type="predicted"/>
<name>A0A4Q9NDY3_9APHY</name>
<dbReference type="Proteomes" id="UP000292082">
    <property type="component" value="Unassembled WGS sequence"/>
</dbReference>
<reference evidence="1 2" key="1">
    <citation type="submission" date="2019-01" db="EMBL/GenBank/DDBJ databases">
        <title>Draft genome sequences of three monokaryotic isolates of the white-rot basidiomycete fungus Dichomitus squalens.</title>
        <authorList>
            <consortium name="DOE Joint Genome Institute"/>
            <person name="Lopez S.C."/>
            <person name="Andreopoulos B."/>
            <person name="Pangilinan J."/>
            <person name="Lipzen A."/>
            <person name="Riley R."/>
            <person name="Ahrendt S."/>
            <person name="Ng V."/>
            <person name="Barry K."/>
            <person name="Daum C."/>
            <person name="Grigoriev I.V."/>
            <person name="Hilden K.S."/>
            <person name="Makela M.R."/>
            <person name="de Vries R.P."/>
        </authorList>
    </citation>
    <scope>NUCLEOTIDE SEQUENCE [LARGE SCALE GENOMIC DNA]</scope>
    <source>
        <strain evidence="1 2">CBS 464.89</strain>
    </source>
</reference>
<organism evidence="1 2">
    <name type="scientific">Dichomitus squalens</name>
    <dbReference type="NCBI Taxonomy" id="114155"/>
    <lineage>
        <taxon>Eukaryota</taxon>
        <taxon>Fungi</taxon>
        <taxon>Dikarya</taxon>
        <taxon>Basidiomycota</taxon>
        <taxon>Agaricomycotina</taxon>
        <taxon>Agaricomycetes</taxon>
        <taxon>Polyporales</taxon>
        <taxon>Polyporaceae</taxon>
        <taxon>Dichomitus</taxon>
    </lineage>
</organism>
<feature type="non-terminal residue" evidence="1">
    <location>
        <position position="1"/>
    </location>
</feature>
<sequence length="120" mass="13934">ALSKAKQRRINSDFKEHWVRIAVEQYKDEQGSGKLKPKSVRTICDEVMVECFEKTKKPVKICHQTVINHANGKRSAHDFNAGKKWLLPEEEEQVIAFAIDTAKRGFPLNHRRLKEHVDEI</sequence>
<evidence type="ECO:0000313" key="1">
    <source>
        <dbReference type="EMBL" id="TBU55463.1"/>
    </source>
</evidence>
<protein>
    <submittedName>
        <fullName evidence="1">Uncharacterized protein</fullName>
    </submittedName>
</protein>
<evidence type="ECO:0000313" key="2">
    <source>
        <dbReference type="Proteomes" id="UP000292082"/>
    </source>
</evidence>
<keyword evidence="2" id="KW-1185">Reference proteome</keyword>
<feature type="non-terminal residue" evidence="1">
    <location>
        <position position="120"/>
    </location>
</feature>
<dbReference type="AlphaFoldDB" id="A0A4Q9NDY3"/>
<gene>
    <name evidence="1" type="ORF">BD310DRAFT_764218</name>
</gene>
<dbReference type="EMBL" id="ML145168">
    <property type="protein sequence ID" value="TBU55463.1"/>
    <property type="molecule type" value="Genomic_DNA"/>
</dbReference>
<accession>A0A4Q9NDY3</accession>